<reference evidence="2 3" key="1">
    <citation type="submission" date="2024-10" db="EMBL/GenBank/DDBJ databases">
        <authorList>
            <person name="Ratan Roy A."/>
            <person name="Morales Sandoval P.H."/>
            <person name="De Los Santos Villalobos S."/>
            <person name="Chakraborty S."/>
            <person name="Mukherjee J."/>
        </authorList>
    </citation>
    <scope>NUCLEOTIDE SEQUENCE [LARGE SCALE GENOMIC DNA]</scope>
    <source>
        <strain evidence="2 3">S1</strain>
    </source>
</reference>
<feature type="region of interest" description="Disordered" evidence="1">
    <location>
        <begin position="1"/>
        <end position="71"/>
    </location>
</feature>
<proteinExistence type="predicted"/>
<organism evidence="2 3">
    <name type="scientific">Almyronema epifaneia S1</name>
    <dbReference type="NCBI Taxonomy" id="2991925"/>
    <lineage>
        <taxon>Bacteria</taxon>
        <taxon>Bacillati</taxon>
        <taxon>Cyanobacteriota</taxon>
        <taxon>Cyanophyceae</taxon>
        <taxon>Nodosilineales</taxon>
        <taxon>Nodosilineaceae</taxon>
        <taxon>Almyronema</taxon>
        <taxon>Almyronema epifaneia</taxon>
    </lineage>
</organism>
<comment type="caution">
    <text evidence="2">The sequence shown here is derived from an EMBL/GenBank/DDBJ whole genome shotgun (WGS) entry which is preliminary data.</text>
</comment>
<accession>A0ABW6IHV7</accession>
<dbReference type="RefSeq" id="WP_377965628.1">
    <property type="nucleotide sequence ID" value="NZ_JBHZOL010000079.1"/>
</dbReference>
<evidence type="ECO:0000313" key="3">
    <source>
        <dbReference type="Proteomes" id="UP001600165"/>
    </source>
</evidence>
<evidence type="ECO:0000256" key="1">
    <source>
        <dbReference type="SAM" id="MobiDB-lite"/>
    </source>
</evidence>
<keyword evidence="3" id="KW-1185">Reference proteome</keyword>
<evidence type="ECO:0000313" key="2">
    <source>
        <dbReference type="EMBL" id="MFE4107170.1"/>
    </source>
</evidence>
<gene>
    <name evidence="2" type="ORF">ACFVKH_12815</name>
</gene>
<feature type="compositionally biased region" description="Basic and acidic residues" evidence="1">
    <location>
        <begin position="19"/>
        <end position="28"/>
    </location>
</feature>
<name>A0ABW6IHV7_9CYAN</name>
<protein>
    <submittedName>
        <fullName evidence="2">Uncharacterized protein</fullName>
    </submittedName>
</protein>
<dbReference type="EMBL" id="JBHZOL010000079">
    <property type="protein sequence ID" value="MFE4107170.1"/>
    <property type="molecule type" value="Genomic_DNA"/>
</dbReference>
<dbReference type="Proteomes" id="UP001600165">
    <property type="component" value="Unassembled WGS sequence"/>
</dbReference>
<sequence length="71" mass="7952">MTHSDSSNTAAKKNQQQAADEKTVDPRDLVYNSETGQHPRDVIENPAVTPELLDDPETSRAGFIREDRDQD</sequence>